<dbReference type="EMBL" id="CP049865">
    <property type="protein sequence ID" value="QIK71274.1"/>
    <property type="molecule type" value="Genomic_DNA"/>
</dbReference>
<accession>A0A6G7Y315</accession>
<dbReference type="AlphaFoldDB" id="A0A6G7Y315"/>
<dbReference type="KEGG" id="prv:G7070_01960"/>
<evidence type="ECO:0000256" key="1">
    <source>
        <dbReference type="ARBA" id="ARBA00022679"/>
    </source>
</evidence>
<dbReference type="GO" id="GO:0009401">
    <property type="term" value="P:phosphoenolpyruvate-dependent sugar phosphotransferase system"/>
    <property type="evidence" value="ECO:0007669"/>
    <property type="project" value="InterPro"/>
</dbReference>
<proteinExistence type="predicted"/>
<dbReference type="Gene3D" id="3.40.50.2300">
    <property type="match status" value="1"/>
</dbReference>
<keyword evidence="3" id="KW-0762">Sugar transport</keyword>
<gene>
    <name evidence="3" type="ORF">G7070_01960</name>
</gene>
<keyword evidence="3" id="KW-0813">Transport</keyword>
<dbReference type="Pfam" id="PF02302">
    <property type="entry name" value="PTS_IIB"/>
    <property type="match status" value="1"/>
</dbReference>
<keyword evidence="1" id="KW-0808">Transferase</keyword>
<dbReference type="Proteomes" id="UP000501058">
    <property type="component" value="Chromosome"/>
</dbReference>
<protein>
    <submittedName>
        <fullName evidence="3">PTS sugar transporter subunit IIB</fullName>
    </submittedName>
</protein>
<dbReference type="CDD" id="cd05563">
    <property type="entry name" value="PTS_IIB_ascorbate"/>
    <property type="match status" value="1"/>
</dbReference>
<sequence length="91" mass="9411">MKIIAVCGMGIGTSILLKMNADKALEQLGIDGDVEATDIGTAKGAATTADLVLTSAELAEELEGLSTPVRVINNFMDVDEIAQQISDATTT</sequence>
<dbReference type="GO" id="GO:0008982">
    <property type="term" value="F:protein-N(PI)-phosphohistidine-sugar phosphotransferase activity"/>
    <property type="evidence" value="ECO:0007669"/>
    <property type="project" value="InterPro"/>
</dbReference>
<dbReference type="InterPro" id="IPR003501">
    <property type="entry name" value="PTS_EIIB_2/3"/>
</dbReference>
<dbReference type="PROSITE" id="PS51099">
    <property type="entry name" value="PTS_EIIB_TYPE_2"/>
    <property type="match status" value="1"/>
</dbReference>
<evidence type="ECO:0000313" key="4">
    <source>
        <dbReference type="Proteomes" id="UP000501058"/>
    </source>
</evidence>
<dbReference type="InterPro" id="IPR036095">
    <property type="entry name" value="PTS_EIIB-like_sf"/>
</dbReference>
<dbReference type="InterPro" id="IPR013011">
    <property type="entry name" value="PTS_EIIB_2"/>
</dbReference>
<evidence type="ECO:0000313" key="3">
    <source>
        <dbReference type="EMBL" id="QIK71274.1"/>
    </source>
</evidence>
<dbReference type="RefSeq" id="WP_166231538.1">
    <property type="nucleotide sequence ID" value="NZ_CP049865.1"/>
</dbReference>
<organism evidence="3 4">
    <name type="scientific">Propioniciclava coleopterorum</name>
    <dbReference type="NCBI Taxonomy" id="2714937"/>
    <lineage>
        <taxon>Bacteria</taxon>
        <taxon>Bacillati</taxon>
        <taxon>Actinomycetota</taxon>
        <taxon>Actinomycetes</taxon>
        <taxon>Propionibacteriales</taxon>
        <taxon>Propionibacteriaceae</taxon>
        <taxon>Propioniciclava</taxon>
    </lineage>
</organism>
<dbReference type="SUPFAM" id="SSF52794">
    <property type="entry name" value="PTS system IIB component-like"/>
    <property type="match status" value="1"/>
</dbReference>
<keyword evidence="4" id="KW-1185">Reference proteome</keyword>
<feature type="domain" description="PTS EIIB type-2" evidence="2">
    <location>
        <begin position="1"/>
        <end position="91"/>
    </location>
</feature>
<name>A0A6G7Y315_9ACTN</name>
<evidence type="ECO:0000259" key="2">
    <source>
        <dbReference type="PROSITE" id="PS51099"/>
    </source>
</evidence>
<reference evidence="3 4" key="1">
    <citation type="submission" date="2020-03" db="EMBL/GenBank/DDBJ databases">
        <title>Propioniciclava sp. nov., isolated from Hydrophilus acuminatus.</title>
        <authorList>
            <person name="Hyun D.-W."/>
            <person name="Bae J.-W."/>
        </authorList>
    </citation>
    <scope>NUCLEOTIDE SEQUENCE [LARGE SCALE GENOMIC DNA]</scope>
    <source>
        <strain evidence="3 4">HDW11</strain>
    </source>
</reference>